<keyword evidence="2" id="KW-1185">Reference proteome</keyword>
<dbReference type="EMBL" id="JBFXLT010000152">
    <property type="protein sequence ID" value="KAL2803059.1"/>
    <property type="molecule type" value="Genomic_DNA"/>
</dbReference>
<evidence type="ECO:0000313" key="2">
    <source>
        <dbReference type="Proteomes" id="UP001610334"/>
    </source>
</evidence>
<dbReference type="InterPro" id="IPR011990">
    <property type="entry name" value="TPR-like_helical_dom_sf"/>
</dbReference>
<dbReference type="PANTHER" id="PTHR46082:SF6">
    <property type="entry name" value="AAA+ ATPASE DOMAIN-CONTAINING PROTEIN-RELATED"/>
    <property type="match status" value="1"/>
</dbReference>
<accession>A0ABR4GVH7</accession>
<evidence type="ECO:0000313" key="1">
    <source>
        <dbReference type="EMBL" id="KAL2803059.1"/>
    </source>
</evidence>
<dbReference type="PANTHER" id="PTHR46082">
    <property type="entry name" value="ATP/GTP-BINDING PROTEIN-RELATED"/>
    <property type="match status" value="1"/>
</dbReference>
<reference evidence="1 2" key="1">
    <citation type="submission" date="2024-07" db="EMBL/GenBank/DDBJ databases">
        <title>Section-level genome sequencing and comparative genomics of Aspergillus sections Usti and Cavernicolus.</title>
        <authorList>
            <consortium name="Lawrence Berkeley National Laboratory"/>
            <person name="Nybo J.L."/>
            <person name="Vesth T.C."/>
            <person name="Theobald S."/>
            <person name="Frisvad J.C."/>
            <person name="Larsen T.O."/>
            <person name="Kjaerboelling I."/>
            <person name="Rothschild-Mancinelli K."/>
            <person name="Lyhne E.K."/>
            <person name="Kogle M.E."/>
            <person name="Barry K."/>
            <person name="Clum A."/>
            <person name="Na H."/>
            <person name="Ledsgaard L."/>
            <person name="Lin J."/>
            <person name="Lipzen A."/>
            <person name="Kuo A."/>
            <person name="Riley R."/>
            <person name="Mondo S."/>
            <person name="Labutti K."/>
            <person name="Haridas S."/>
            <person name="Pangalinan J."/>
            <person name="Salamov A.A."/>
            <person name="Simmons B.A."/>
            <person name="Magnuson J.K."/>
            <person name="Chen J."/>
            <person name="Drula E."/>
            <person name="Henrissat B."/>
            <person name="Wiebenga A."/>
            <person name="Lubbers R.J."/>
            <person name="Gomes A.C."/>
            <person name="Makela M.R."/>
            <person name="Stajich J."/>
            <person name="Grigoriev I.V."/>
            <person name="Mortensen U.H."/>
            <person name="De Vries R.P."/>
            <person name="Baker S.E."/>
            <person name="Andersen M.R."/>
        </authorList>
    </citation>
    <scope>NUCLEOTIDE SEQUENCE [LARGE SCALE GENOMIC DNA]</scope>
    <source>
        <strain evidence="1 2">CBS 588.65</strain>
    </source>
</reference>
<gene>
    <name evidence="1" type="ORF">BJX63DRAFT_86550</name>
</gene>
<dbReference type="InterPro" id="IPR053137">
    <property type="entry name" value="NLR-like"/>
</dbReference>
<dbReference type="Gene3D" id="1.25.40.10">
    <property type="entry name" value="Tetratricopeptide repeat domain"/>
    <property type="match status" value="1"/>
</dbReference>
<dbReference type="Pfam" id="PF13374">
    <property type="entry name" value="TPR_10"/>
    <property type="match status" value="1"/>
</dbReference>
<dbReference type="SUPFAM" id="SSF48452">
    <property type="entry name" value="TPR-like"/>
    <property type="match status" value="1"/>
</dbReference>
<comment type="caution">
    <text evidence="1">The sequence shown here is derived from an EMBL/GenBank/DDBJ whole genome shotgun (WGS) entry which is preliminary data.</text>
</comment>
<evidence type="ECO:0008006" key="3">
    <source>
        <dbReference type="Google" id="ProtNLM"/>
    </source>
</evidence>
<protein>
    <recommendedName>
        <fullName evidence="3">Kinesin light chain</fullName>
    </recommendedName>
</protein>
<sequence length="127" mass="14314">MKRQALEGYKKVLGLEHPNTLTCMHSLAFTLKELGKTSDALSLIKECANLRKKVLGSDNPHAISSFNALSKWETAENQLLECQNQQASADTPSTLPPMHTYAGDYTASDLKPTGRKRRVFMDFFRRR</sequence>
<organism evidence="1 2">
    <name type="scientific">Aspergillus granulosus</name>
    <dbReference type="NCBI Taxonomy" id="176169"/>
    <lineage>
        <taxon>Eukaryota</taxon>
        <taxon>Fungi</taxon>
        <taxon>Dikarya</taxon>
        <taxon>Ascomycota</taxon>
        <taxon>Pezizomycotina</taxon>
        <taxon>Eurotiomycetes</taxon>
        <taxon>Eurotiomycetidae</taxon>
        <taxon>Eurotiales</taxon>
        <taxon>Aspergillaceae</taxon>
        <taxon>Aspergillus</taxon>
        <taxon>Aspergillus subgen. Nidulantes</taxon>
    </lineage>
</organism>
<dbReference type="Proteomes" id="UP001610334">
    <property type="component" value="Unassembled WGS sequence"/>
</dbReference>
<name>A0ABR4GVH7_9EURO</name>
<proteinExistence type="predicted"/>